<comment type="catalytic activity">
    <reaction evidence="5 6">
        <text>NAD(+) + ATP = ADP + NADP(+) + H(+)</text>
        <dbReference type="Rhea" id="RHEA:18629"/>
        <dbReference type="ChEBI" id="CHEBI:15378"/>
        <dbReference type="ChEBI" id="CHEBI:30616"/>
        <dbReference type="ChEBI" id="CHEBI:57540"/>
        <dbReference type="ChEBI" id="CHEBI:58349"/>
        <dbReference type="ChEBI" id="CHEBI:456216"/>
        <dbReference type="EC" id="2.7.1.23"/>
    </reaction>
</comment>
<comment type="caution">
    <text evidence="6">Lacks conserved residue(s) required for the propagation of feature annotation.</text>
</comment>
<name>A0ABS1WW48_9GAMM</name>
<comment type="function">
    <text evidence="6">Involved in the regulation of the intracellular balance of NAD and NADP, and is a key enzyme in the biosynthesis of NADP. Catalyzes specifically the phosphorylation on 2'-hydroxyl of the adenosine moiety of NAD to yield NADP.</text>
</comment>
<dbReference type="InterPro" id="IPR016064">
    <property type="entry name" value="NAD/diacylglycerol_kinase_sf"/>
</dbReference>
<evidence type="ECO:0000313" key="7">
    <source>
        <dbReference type="EMBL" id="MBM0105211.1"/>
    </source>
</evidence>
<evidence type="ECO:0000256" key="3">
    <source>
        <dbReference type="ARBA" id="ARBA00022857"/>
    </source>
</evidence>
<keyword evidence="2 6" id="KW-0418">Kinase</keyword>
<comment type="subcellular location">
    <subcellularLocation>
        <location evidence="6">Cytoplasm</location>
    </subcellularLocation>
</comment>
<feature type="binding site" evidence="6">
    <location>
        <position position="94"/>
    </location>
    <ligand>
        <name>NAD(+)</name>
        <dbReference type="ChEBI" id="CHEBI:57540"/>
    </ligand>
</feature>
<feature type="active site" description="Proton acceptor" evidence="6">
    <location>
        <position position="89"/>
    </location>
</feature>
<dbReference type="SUPFAM" id="SSF111331">
    <property type="entry name" value="NAD kinase/diacylglycerol kinase-like"/>
    <property type="match status" value="1"/>
</dbReference>
<dbReference type="PANTHER" id="PTHR20275:SF0">
    <property type="entry name" value="NAD KINASE"/>
    <property type="match status" value="1"/>
</dbReference>
<comment type="caution">
    <text evidence="7">The sequence shown here is derived from an EMBL/GenBank/DDBJ whole genome shotgun (WGS) entry which is preliminary data.</text>
</comment>
<dbReference type="InterPro" id="IPR017437">
    <property type="entry name" value="ATP-NAD_kinase_PpnK-typ_C"/>
</dbReference>
<feature type="binding site" evidence="6">
    <location>
        <position position="193"/>
    </location>
    <ligand>
        <name>NAD(+)</name>
        <dbReference type="ChEBI" id="CHEBI:57540"/>
    </ligand>
</feature>
<dbReference type="Proteomes" id="UP000661077">
    <property type="component" value="Unassembled WGS sequence"/>
</dbReference>
<feature type="binding site" evidence="6">
    <location>
        <position position="174"/>
    </location>
    <ligand>
        <name>NAD(+)</name>
        <dbReference type="ChEBI" id="CHEBI:57540"/>
    </ligand>
</feature>
<dbReference type="NCBIfam" id="NF002306">
    <property type="entry name" value="PRK01231.1"/>
    <property type="match status" value="1"/>
</dbReference>
<feature type="binding site" evidence="6">
    <location>
        <begin position="163"/>
        <end position="164"/>
    </location>
    <ligand>
        <name>NAD(+)</name>
        <dbReference type="ChEBI" id="CHEBI:57540"/>
    </ligand>
</feature>
<evidence type="ECO:0000256" key="1">
    <source>
        <dbReference type="ARBA" id="ARBA00022679"/>
    </source>
</evidence>
<organism evidence="7 8">
    <name type="scientific">Steroidobacter gossypii</name>
    <dbReference type="NCBI Taxonomy" id="2805490"/>
    <lineage>
        <taxon>Bacteria</taxon>
        <taxon>Pseudomonadati</taxon>
        <taxon>Pseudomonadota</taxon>
        <taxon>Gammaproteobacteria</taxon>
        <taxon>Steroidobacterales</taxon>
        <taxon>Steroidobacteraceae</taxon>
        <taxon>Steroidobacter</taxon>
    </lineage>
</organism>
<feature type="binding site" evidence="6">
    <location>
        <begin position="89"/>
        <end position="90"/>
    </location>
    <ligand>
        <name>NAD(+)</name>
        <dbReference type="ChEBI" id="CHEBI:57540"/>
    </ligand>
</feature>
<sequence length="317" mass="34090">MAGRHESVLQTAPMPAAPEPFQTIAIIGNTRDARVVESLQVLAVHLHSRGRRVLVDAATSVDYREAKVERLAESELCAQADLLIAVGGDGSMLHAARLAAPRTIPVLGINRGRLGFLADIGPAELTTRVDEILAGRYVSDRRAMLQATLISPGVPDRHCNGLNDVVLQKWQTGRILDFETYIDGRYVNTHGGDGLVIATATGSTAYALSCGGPILYPGLDAVVLAPICPHTLSDRPIVVRSSSVIEVRLLDRPDSNGQVTCDGVSLGALSQGDRLIVEPAAENVTLLHPADHDYYRTLRSKLRWGRGDRTAPYPTSE</sequence>
<comment type="similarity">
    <text evidence="6">Belongs to the NAD kinase family.</text>
</comment>
<evidence type="ECO:0000256" key="5">
    <source>
        <dbReference type="ARBA" id="ARBA00047925"/>
    </source>
</evidence>
<comment type="cofactor">
    <cofactor evidence="6">
        <name>a divalent metal cation</name>
        <dbReference type="ChEBI" id="CHEBI:60240"/>
    </cofactor>
</comment>
<dbReference type="InterPro" id="IPR002504">
    <property type="entry name" value="NADK"/>
</dbReference>
<keyword evidence="1 6" id="KW-0808">Transferase</keyword>
<keyword evidence="3 6" id="KW-0521">NADP</keyword>
<keyword evidence="6" id="KW-0547">Nucleotide-binding</keyword>
<keyword evidence="8" id="KW-1185">Reference proteome</keyword>
<keyword evidence="6" id="KW-0067">ATP-binding</keyword>
<dbReference type="HAMAP" id="MF_00361">
    <property type="entry name" value="NAD_kinase"/>
    <property type="match status" value="1"/>
</dbReference>
<reference evidence="7 8" key="1">
    <citation type="journal article" date="2021" name="Int. J. Syst. Evol. Microbiol.">
        <title>Steroidobacter gossypii sp. nov., isolated from soil of cotton cropping field.</title>
        <authorList>
            <person name="Huang R."/>
            <person name="Yang S."/>
            <person name="Zhen C."/>
            <person name="Liu W."/>
        </authorList>
    </citation>
    <scope>NUCLEOTIDE SEQUENCE [LARGE SCALE GENOMIC DNA]</scope>
    <source>
        <strain evidence="7 8">S1-65</strain>
    </source>
</reference>
<keyword evidence="6" id="KW-0963">Cytoplasm</keyword>
<accession>A0ABS1WW48</accession>
<dbReference type="Gene3D" id="3.40.50.10330">
    <property type="entry name" value="Probable inorganic polyphosphate/atp-NAD kinase, domain 1"/>
    <property type="match status" value="1"/>
</dbReference>
<dbReference type="Pfam" id="PF20143">
    <property type="entry name" value="NAD_kinase_C"/>
    <property type="match status" value="1"/>
</dbReference>
<dbReference type="Gene3D" id="2.60.200.30">
    <property type="entry name" value="Probable inorganic polyphosphate/atp-NAD kinase, domain 2"/>
    <property type="match status" value="1"/>
</dbReference>
<protein>
    <recommendedName>
        <fullName evidence="6">NAD kinase</fullName>
        <ecNumber evidence="6">2.7.1.23</ecNumber>
    </recommendedName>
    <alternativeName>
        <fullName evidence="6">ATP-dependent NAD kinase</fullName>
    </alternativeName>
</protein>
<dbReference type="EMBL" id="JAEVLS010000002">
    <property type="protein sequence ID" value="MBM0105211.1"/>
    <property type="molecule type" value="Genomic_DNA"/>
</dbReference>
<evidence type="ECO:0000256" key="6">
    <source>
        <dbReference type="HAMAP-Rule" id="MF_00361"/>
    </source>
</evidence>
<dbReference type="EC" id="2.7.1.23" evidence="6"/>
<evidence type="ECO:0000256" key="2">
    <source>
        <dbReference type="ARBA" id="ARBA00022777"/>
    </source>
</evidence>
<dbReference type="PANTHER" id="PTHR20275">
    <property type="entry name" value="NAD KINASE"/>
    <property type="match status" value="1"/>
</dbReference>
<dbReference type="Pfam" id="PF01513">
    <property type="entry name" value="NAD_kinase"/>
    <property type="match status" value="1"/>
</dbReference>
<gene>
    <name evidence="6" type="primary">nadK</name>
    <name evidence="7" type="ORF">JM946_10640</name>
</gene>
<dbReference type="GO" id="GO:0003951">
    <property type="term" value="F:NAD+ kinase activity"/>
    <property type="evidence" value="ECO:0007669"/>
    <property type="project" value="UniProtKB-EC"/>
</dbReference>
<evidence type="ECO:0000313" key="8">
    <source>
        <dbReference type="Proteomes" id="UP000661077"/>
    </source>
</evidence>
<dbReference type="RefSeq" id="WP_203167267.1">
    <property type="nucleotide sequence ID" value="NZ_JAEVLS010000002.1"/>
</dbReference>
<dbReference type="InterPro" id="IPR017438">
    <property type="entry name" value="ATP-NAD_kinase_N"/>
</dbReference>
<feature type="binding site" evidence="6">
    <location>
        <begin position="204"/>
        <end position="209"/>
    </location>
    <ligand>
        <name>NAD(+)</name>
        <dbReference type="ChEBI" id="CHEBI:57540"/>
    </ligand>
</feature>
<keyword evidence="4 6" id="KW-0520">NAD</keyword>
<evidence type="ECO:0000256" key="4">
    <source>
        <dbReference type="ARBA" id="ARBA00023027"/>
    </source>
</evidence>
<proteinExistence type="inferred from homology"/>